<dbReference type="AlphaFoldDB" id="A0A542ZJX5"/>
<sequence>MAEKSAGVSGTRPLVLLDVCGDPAELLVDFLNTLDVDEGTDVLASAESWQGWLEAHELGCFDATTGEELAAARQLRDDLRARAAGEPCAQVREVGIQVALSGDGQVELSAANPVGFLAAAVATVAIEQRLDRVKICPADDCRWAFYDISRNRSRQWCSMEVCGNRAKARAHRERLAARDTA</sequence>
<dbReference type="Proteomes" id="UP000319514">
    <property type="component" value="Unassembled WGS sequence"/>
</dbReference>
<proteinExistence type="predicted"/>
<dbReference type="Gene3D" id="1.10.3300.10">
    <property type="entry name" value="Jann2411-like domain"/>
    <property type="match status" value="1"/>
</dbReference>
<evidence type="ECO:0000259" key="1">
    <source>
        <dbReference type="Pfam" id="PF11706"/>
    </source>
</evidence>
<comment type="caution">
    <text evidence="2">The sequence shown here is derived from an EMBL/GenBank/DDBJ whole genome shotgun (WGS) entry which is preliminary data.</text>
</comment>
<dbReference type="InterPro" id="IPR021005">
    <property type="entry name" value="Znf_CGNR"/>
</dbReference>
<evidence type="ECO:0000313" key="2">
    <source>
        <dbReference type="EMBL" id="TQL60661.1"/>
    </source>
</evidence>
<name>A0A542ZJX5_9MICO</name>
<reference evidence="2 3" key="1">
    <citation type="submission" date="2019-06" db="EMBL/GenBank/DDBJ databases">
        <title>Sequencing the genomes of 1000 actinobacteria strains.</title>
        <authorList>
            <person name="Klenk H.-P."/>
        </authorList>
    </citation>
    <scope>NUCLEOTIDE SEQUENCE [LARGE SCALE GENOMIC DNA]</scope>
    <source>
        <strain evidence="2 3">DSM 18082</strain>
    </source>
</reference>
<dbReference type="OrthoDB" id="123307at2"/>
<protein>
    <submittedName>
        <fullName evidence="2">Putative stress-induced transcription regulator</fullName>
    </submittedName>
</protein>
<organism evidence="2 3">
    <name type="scientific">Oryzihumus leptocrescens</name>
    <dbReference type="NCBI Taxonomy" id="297536"/>
    <lineage>
        <taxon>Bacteria</taxon>
        <taxon>Bacillati</taxon>
        <taxon>Actinomycetota</taxon>
        <taxon>Actinomycetes</taxon>
        <taxon>Micrococcales</taxon>
        <taxon>Intrasporangiaceae</taxon>
        <taxon>Oryzihumus</taxon>
    </lineage>
</organism>
<dbReference type="Pfam" id="PF07336">
    <property type="entry name" value="ABATE"/>
    <property type="match status" value="1"/>
</dbReference>
<dbReference type="Pfam" id="PF11706">
    <property type="entry name" value="zf-CGNR"/>
    <property type="match status" value="1"/>
</dbReference>
<dbReference type="InterPro" id="IPR023286">
    <property type="entry name" value="ABATE_dom_sf"/>
</dbReference>
<dbReference type="InterPro" id="IPR010852">
    <property type="entry name" value="ABATE"/>
</dbReference>
<gene>
    <name evidence="2" type="ORF">FB474_2057</name>
</gene>
<keyword evidence="3" id="KW-1185">Reference proteome</keyword>
<dbReference type="PANTHER" id="PTHR35525:SF3">
    <property type="entry name" value="BLL6575 PROTEIN"/>
    <property type="match status" value="1"/>
</dbReference>
<dbReference type="EMBL" id="VFOQ01000001">
    <property type="protein sequence ID" value="TQL60661.1"/>
    <property type="molecule type" value="Genomic_DNA"/>
</dbReference>
<feature type="domain" description="Zinc finger CGNR" evidence="1">
    <location>
        <begin position="132"/>
        <end position="174"/>
    </location>
</feature>
<evidence type="ECO:0000313" key="3">
    <source>
        <dbReference type="Proteomes" id="UP000319514"/>
    </source>
</evidence>
<accession>A0A542ZJX5</accession>
<dbReference type="PANTHER" id="PTHR35525">
    <property type="entry name" value="BLL6575 PROTEIN"/>
    <property type="match status" value="1"/>
</dbReference>
<dbReference type="SUPFAM" id="SSF160904">
    <property type="entry name" value="Jann2411-like"/>
    <property type="match status" value="1"/>
</dbReference>